<dbReference type="EMBL" id="CARXXK010000002">
    <property type="protein sequence ID" value="CAI6359373.1"/>
    <property type="molecule type" value="Genomic_DNA"/>
</dbReference>
<gene>
    <name evidence="1" type="ORF">MEUPH1_LOCUS14792</name>
</gene>
<comment type="caution">
    <text evidence="1">The sequence shown here is derived from an EMBL/GenBank/DDBJ whole genome shotgun (WGS) entry which is preliminary data.</text>
</comment>
<keyword evidence="2" id="KW-1185">Reference proteome</keyword>
<accession>A0AAV0WU64</accession>
<sequence length="166" mass="19038">MPCRINLGYTLARKLQLQTMNRLLTISGLQPDLKVGSGKSVISKIELTYNVYKTIPSELVNESYKVLRVEYKGIYYKIGLILVIQTNLDDCLFGEIDKILDGKSRVPYFIIKPLISIGFDCHFHAHEVNFDHSNIDKIGYYINELDYPYPTAARTIGNNKTYVLLR</sequence>
<evidence type="ECO:0000313" key="2">
    <source>
        <dbReference type="Proteomes" id="UP001160148"/>
    </source>
</evidence>
<dbReference type="AlphaFoldDB" id="A0AAV0WU64"/>
<protein>
    <submittedName>
        <fullName evidence="1">Uncharacterized protein</fullName>
    </submittedName>
</protein>
<dbReference type="Proteomes" id="UP001160148">
    <property type="component" value="Unassembled WGS sequence"/>
</dbReference>
<reference evidence="1 2" key="1">
    <citation type="submission" date="2023-01" db="EMBL/GenBank/DDBJ databases">
        <authorList>
            <person name="Whitehead M."/>
        </authorList>
    </citation>
    <scope>NUCLEOTIDE SEQUENCE [LARGE SCALE GENOMIC DNA]</scope>
</reference>
<evidence type="ECO:0000313" key="1">
    <source>
        <dbReference type="EMBL" id="CAI6359373.1"/>
    </source>
</evidence>
<proteinExistence type="predicted"/>
<organism evidence="1 2">
    <name type="scientific">Macrosiphum euphorbiae</name>
    <name type="common">potato aphid</name>
    <dbReference type="NCBI Taxonomy" id="13131"/>
    <lineage>
        <taxon>Eukaryota</taxon>
        <taxon>Metazoa</taxon>
        <taxon>Ecdysozoa</taxon>
        <taxon>Arthropoda</taxon>
        <taxon>Hexapoda</taxon>
        <taxon>Insecta</taxon>
        <taxon>Pterygota</taxon>
        <taxon>Neoptera</taxon>
        <taxon>Paraneoptera</taxon>
        <taxon>Hemiptera</taxon>
        <taxon>Sternorrhyncha</taxon>
        <taxon>Aphidomorpha</taxon>
        <taxon>Aphidoidea</taxon>
        <taxon>Aphididae</taxon>
        <taxon>Macrosiphini</taxon>
        <taxon>Macrosiphum</taxon>
    </lineage>
</organism>
<name>A0AAV0WU64_9HEMI</name>